<keyword evidence="2" id="KW-1185">Reference proteome</keyword>
<dbReference type="EMBL" id="AXCJ01000004">
    <property type="protein sequence ID" value="ETO91510.1"/>
    <property type="molecule type" value="Genomic_DNA"/>
</dbReference>
<evidence type="ECO:0000313" key="1">
    <source>
        <dbReference type="EMBL" id="ETO91510.1"/>
    </source>
</evidence>
<accession>W2V072</accession>
<protein>
    <submittedName>
        <fullName evidence="1">Uncharacterized protein</fullName>
    </submittedName>
</protein>
<reference evidence="1 2" key="1">
    <citation type="journal article" date="2013" name="PLoS ONE">
        <title>Bacterial endosymbiosis in a chordate host: long-term co-evolution and conservation of secondary metabolism.</title>
        <authorList>
            <person name="Kwan J.C."/>
            <person name="Schmidt E.W."/>
        </authorList>
    </citation>
    <scope>NUCLEOTIDE SEQUENCE [LARGE SCALE GENOMIC DNA]</scope>
    <source>
        <strain evidence="2">L6</strain>
    </source>
</reference>
<proteinExistence type="predicted"/>
<dbReference type="AlphaFoldDB" id="W2V072"/>
<evidence type="ECO:0000313" key="2">
    <source>
        <dbReference type="Proteomes" id="UP000018951"/>
    </source>
</evidence>
<dbReference type="Proteomes" id="UP000018951">
    <property type="component" value="Unassembled WGS sequence"/>
</dbReference>
<organism evidence="1 2">
    <name type="scientific">Candidatus Xenolissoclinum pacificiensis L6</name>
    <dbReference type="NCBI Taxonomy" id="1401685"/>
    <lineage>
        <taxon>Bacteria</taxon>
        <taxon>Pseudomonadati</taxon>
        <taxon>Pseudomonadota</taxon>
        <taxon>Alphaproteobacteria</taxon>
        <taxon>Rickettsiales</taxon>
        <taxon>Anaplasmataceae</taxon>
        <taxon>Candidatus Xenolissoclinum</taxon>
    </lineage>
</organism>
<gene>
    <name evidence="1" type="ORF">P857_81</name>
</gene>
<sequence length="42" mass="4785">MEIKRIHIKKKIIEVNATDQSQVSVIGYKSKSKASTFSEVDF</sequence>
<comment type="caution">
    <text evidence="1">The sequence shown here is derived from an EMBL/GenBank/DDBJ whole genome shotgun (WGS) entry which is preliminary data.</text>
</comment>
<name>W2V072_9RICK</name>